<protein>
    <submittedName>
        <fullName evidence="2">Winged helix-turn-helix DNA-binding protein</fullName>
    </submittedName>
</protein>
<dbReference type="GO" id="GO:0003677">
    <property type="term" value="F:DNA binding"/>
    <property type="evidence" value="ECO:0007669"/>
    <property type="project" value="UniProtKB-KW"/>
</dbReference>
<dbReference type="Proteomes" id="UP000239997">
    <property type="component" value="Unassembled WGS sequence"/>
</dbReference>
<proteinExistence type="predicted"/>
<keyword evidence="4" id="KW-1185">Reference proteome</keyword>
<evidence type="ECO:0000313" key="3">
    <source>
        <dbReference type="Proteomes" id="UP000028531"/>
    </source>
</evidence>
<evidence type="ECO:0000313" key="2">
    <source>
        <dbReference type="EMBL" id="PRX12109.1"/>
    </source>
</evidence>
<dbReference type="AlphaFoldDB" id="A0A084K0E3"/>
<dbReference type="Proteomes" id="UP000028531">
    <property type="component" value="Unassembled WGS sequence"/>
</dbReference>
<gene>
    <name evidence="1" type="ORF">IL45_00155</name>
    <name evidence="2" type="ORF">LY02_02789</name>
</gene>
<evidence type="ECO:0000313" key="4">
    <source>
        <dbReference type="Proteomes" id="UP000239997"/>
    </source>
</evidence>
<evidence type="ECO:0000313" key="1">
    <source>
        <dbReference type="EMBL" id="KEZ94677.1"/>
    </source>
</evidence>
<comment type="caution">
    <text evidence="1">The sequence shown here is derived from an EMBL/GenBank/DDBJ whole genome shotgun (WGS) entry which is preliminary data.</text>
</comment>
<dbReference type="RefSeq" id="WP_036578925.1">
    <property type="nucleotide sequence ID" value="NZ_JPJI01000003.1"/>
</dbReference>
<dbReference type="EMBL" id="JPJI01000003">
    <property type="protein sequence ID" value="KEZ94677.1"/>
    <property type="molecule type" value="Genomic_DNA"/>
</dbReference>
<reference evidence="1 3" key="1">
    <citation type="submission" date="2014-07" db="EMBL/GenBank/DDBJ databases">
        <title>Draft genome sequence of Nonlabens ulvanivorans, an ulvan degrading bacterium.</title>
        <authorList>
            <person name="Kopel M."/>
            <person name="Helbert W."/>
            <person name="Henrissat B."/>
            <person name="Doniger T."/>
            <person name="Banin E."/>
        </authorList>
    </citation>
    <scope>NUCLEOTIDE SEQUENCE [LARGE SCALE GENOMIC DNA]</scope>
    <source>
        <strain evidence="1 3">PLR</strain>
    </source>
</reference>
<keyword evidence="2" id="KW-0238">DNA-binding</keyword>
<dbReference type="EMBL" id="PVNA01000008">
    <property type="protein sequence ID" value="PRX12109.1"/>
    <property type="molecule type" value="Genomic_DNA"/>
</dbReference>
<accession>A0A084K0E3</accession>
<reference evidence="2 4" key="2">
    <citation type="submission" date="2018-03" db="EMBL/GenBank/DDBJ databases">
        <title>Genomic Encyclopedia of Archaeal and Bacterial Type Strains, Phase II (KMG-II): from individual species to whole genera.</title>
        <authorList>
            <person name="Goeker M."/>
        </authorList>
    </citation>
    <scope>NUCLEOTIDE SEQUENCE [LARGE SCALE GENOMIC DNA]</scope>
    <source>
        <strain evidence="2 4">DSM 22727</strain>
    </source>
</reference>
<name>A0A084K0E3_NONUL</name>
<organism evidence="1 3">
    <name type="scientific">Nonlabens ulvanivorans</name>
    <name type="common">Persicivirga ulvanivorans</name>
    <dbReference type="NCBI Taxonomy" id="906888"/>
    <lineage>
        <taxon>Bacteria</taxon>
        <taxon>Pseudomonadati</taxon>
        <taxon>Bacteroidota</taxon>
        <taxon>Flavobacteriia</taxon>
        <taxon>Flavobacteriales</taxon>
        <taxon>Flavobacteriaceae</taxon>
        <taxon>Nonlabens</taxon>
    </lineage>
</organism>
<dbReference type="OrthoDB" id="7064118at2"/>
<sequence length="206" mass="23173">MEVVIAGDIIGSKKNIPDDYLSVIEPILKHYCKEGMYQIYRGDSFQGWINTPELALYASLQIKAALKVKETLDVRIAIGLGHINLIEQNIALSTGSALTRSGELLDSLKEKDQNLMVNSGNPLDFYMNTALKMALLSLNHWTTNGAAVINLIMSRPNITQEELGQQLGIKQATASRRLDRAHWKETQELLHLFHQYYKDVHDATTH</sequence>